<evidence type="ECO:0000313" key="1">
    <source>
        <dbReference type="EMBL" id="XAM17393.1"/>
    </source>
</evidence>
<proteinExistence type="predicted"/>
<gene>
    <name evidence="1" type="ORF">V3I05_06805</name>
</gene>
<dbReference type="Proteomes" id="UP001434737">
    <property type="component" value="Chromosome"/>
</dbReference>
<protein>
    <submittedName>
        <fullName evidence="1">Uncharacterized protein</fullName>
    </submittedName>
</protein>
<sequence>MNRGRSLNLQSQNAFSYHRLHKRGKHICNTHNALVSNFKHISLAAFNTYNKLKARVRRAKEVSNYLLFTLLPPPPRISKLCSLIWSITSLINAQGGTMRIIANNTNDRSLQHIGKAYRITAYCHNSSITHLPYIWNNICISLYAHQEVSKS</sequence>
<keyword evidence="2" id="KW-1185">Reference proteome</keyword>
<dbReference type="EMBL" id="CP145316">
    <property type="protein sequence ID" value="XAM17393.1"/>
    <property type="molecule type" value="Genomic_DNA"/>
</dbReference>
<evidence type="ECO:0000313" key="2">
    <source>
        <dbReference type="Proteomes" id="UP001434737"/>
    </source>
</evidence>
<dbReference type="RefSeq" id="WP_343353067.1">
    <property type="nucleotide sequence ID" value="NZ_CP145316.1"/>
</dbReference>
<organism evidence="1 2">
    <name type="scientific">Helicobacter mastomyrinus</name>
    <dbReference type="NCBI Taxonomy" id="287948"/>
    <lineage>
        <taxon>Bacteria</taxon>
        <taxon>Pseudomonadati</taxon>
        <taxon>Campylobacterota</taxon>
        <taxon>Epsilonproteobacteria</taxon>
        <taxon>Campylobacterales</taxon>
        <taxon>Helicobacteraceae</taxon>
        <taxon>Helicobacter</taxon>
    </lineage>
</organism>
<reference evidence="1 2" key="1">
    <citation type="submission" date="2024-02" db="EMBL/GenBank/DDBJ databases">
        <title>Genome and pathogenicity analysis of Helicobacter mastomyrinus isolated from mice.</title>
        <authorList>
            <person name="Zhu L."/>
        </authorList>
    </citation>
    <scope>NUCLEOTIDE SEQUENCE [LARGE SCALE GENOMIC DNA]</scope>
    <source>
        <strain evidence="1 2">Hm-17</strain>
    </source>
</reference>
<name>A0ABZ3F2R7_9HELI</name>
<accession>A0ABZ3F2R7</accession>